<name>A0ACB9NC08_BAUVA</name>
<protein>
    <submittedName>
        <fullName evidence="1">Uncharacterized protein</fullName>
    </submittedName>
</protein>
<comment type="caution">
    <text evidence="1">The sequence shown here is derived from an EMBL/GenBank/DDBJ whole genome shotgun (WGS) entry which is preliminary data.</text>
</comment>
<proteinExistence type="predicted"/>
<dbReference type="EMBL" id="CM039432">
    <property type="protein sequence ID" value="KAI4333869.1"/>
    <property type="molecule type" value="Genomic_DNA"/>
</dbReference>
<reference evidence="1 2" key="1">
    <citation type="journal article" date="2022" name="DNA Res.">
        <title>Chromosomal-level genome assembly of the orchid tree Bauhinia variegata (Leguminosae; Cercidoideae) supports the allotetraploid origin hypothesis of Bauhinia.</title>
        <authorList>
            <person name="Zhong Y."/>
            <person name="Chen Y."/>
            <person name="Zheng D."/>
            <person name="Pang J."/>
            <person name="Liu Y."/>
            <person name="Luo S."/>
            <person name="Meng S."/>
            <person name="Qian L."/>
            <person name="Wei D."/>
            <person name="Dai S."/>
            <person name="Zhou R."/>
        </authorList>
    </citation>
    <scope>NUCLEOTIDE SEQUENCE [LARGE SCALE GENOMIC DNA]</scope>
    <source>
        <strain evidence="1">BV-YZ2020</strain>
    </source>
</reference>
<dbReference type="Proteomes" id="UP000828941">
    <property type="component" value="Chromosome 7"/>
</dbReference>
<accession>A0ACB9NC08</accession>
<evidence type="ECO:0000313" key="2">
    <source>
        <dbReference type="Proteomes" id="UP000828941"/>
    </source>
</evidence>
<evidence type="ECO:0000313" key="1">
    <source>
        <dbReference type="EMBL" id="KAI4333869.1"/>
    </source>
</evidence>
<sequence>MRLENVTIPTWSTVKAVLLLLLGTGVAAVFADPLVDAVDNFSTATNIPSFFISFVILPLPSSSKIVSALIFASRKKIRTATLTYSEIYGSVTVSNTLSRAVFLGLVYIRDLTWTFSSQVLIILIVCIIMGSISSFRTTFSLWLCILAYALYPLFRLLVFILKYVAGWT</sequence>
<organism evidence="1 2">
    <name type="scientific">Bauhinia variegata</name>
    <name type="common">Purple orchid tree</name>
    <name type="synonym">Phanera variegata</name>
    <dbReference type="NCBI Taxonomy" id="167791"/>
    <lineage>
        <taxon>Eukaryota</taxon>
        <taxon>Viridiplantae</taxon>
        <taxon>Streptophyta</taxon>
        <taxon>Embryophyta</taxon>
        <taxon>Tracheophyta</taxon>
        <taxon>Spermatophyta</taxon>
        <taxon>Magnoliopsida</taxon>
        <taxon>eudicotyledons</taxon>
        <taxon>Gunneridae</taxon>
        <taxon>Pentapetalae</taxon>
        <taxon>rosids</taxon>
        <taxon>fabids</taxon>
        <taxon>Fabales</taxon>
        <taxon>Fabaceae</taxon>
        <taxon>Cercidoideae</taxon>
        <taxon>Cercideae</taxon>
        <taxon>Bauhiniinae</taxon>
        <taxon>Bauhinia</taxon>
    </lineage>
</organism>
<gene>
    <name evidence="1" type="ORF">L6164_018624</name>
</gene>
<keyword evidence="2" id="KW-1185">Reference proteome</keyword>